<proteinExistence type="predicted"/>
<dbReference type="Pfam" id="PF09388">
    <property type="entry name" value="SpoOE-like"/>
    <property type="match status" value="1"/>
</dbReference>
<evidence type="ECO:0000313" key="2">
    <source>
        <dbReference type="Proteomes" id="UP001519345"/>
    </source>
</evidence>
<name>A0ABS4IC95_9BACI</name>
<dbReference type="RefSeq" id="WP_209461493.1">
    <property type="nucleotide sequence ID" value="NZ_CP110224.1"/>
</dbReference>
<evidence type="ECO:0000313" key="1">
    <source>
        <dbReference type="EMBL" id="MBP1968270.1"/>
    </source>
</evidence>
<reference evidence="1 2" key="1">
    <citation type="submission" date="2021-03" db="EMBL/GenBank/DDBJ databases">
        <title>Genomic Encyclopedia of Type Strains, Phase IV (KMG-IV): sequencing the most valuable type-strain genomes for metagenomic binning, comparative biology and taxonomic classification.</title>
        <authorList>
            <person name="Goeker M."/>
        </authorList>
    </citation>
    <scope>NUCLEOTIDE SEQUENCE [LARGE SCALE GENOMIC DNA]</scope>
    <source>
        <strain evidence="1 2">DSM 25609</strain>
    </source>
</reference>
<dbReference type="Proteomes" id="UP001519345">
    <property type="component" value="Unassembled WGS sequence"/>
</dbReference>
<keyword evidence="2" id="KW-1185">Reference proteome</keyword>
<dbReference type="Gene3D" id="4.10.280.10">
    <property type="entry name" value="Helix-loop-helix DNA-binding domain"/>
    <property type="match status" value="1"/>
</dbReference>
<dbReference type="InterPro" id="IPR018540">
    <property type="entry name" value="Spo0E-like"/>
</dbReference>
<dbReference type="EMBL" id="JAGGKX010000001">
    <property type="protein sequence ID" value="MBP1968270.1"/>
    <property type="molecule type" value="Genomic_DNA"/>
</dbReference>
<sequence>MYPSDKLLKQIEFLRQQMTSVALEKGFTDIESIEISQELDRLLNIYETMKDNETMKCNETN</sequence>
<dbReference type="InterPro" id="IPR037208">
    <property type="entry name" value="Spo0E-like_sf"/>
</dbReference>
<protein>
    <submittedName>
        <fullName evidence="1">Stage 0 sporulation regulatory protein</fullName>
    </submittedName>
</protein>
<comment type="caution">
    <text evidence="1">The sequence shown here is derived from an EMBL/GenBank/DDBJ whole genome shotgun (WGS) entry which is preliminary data.</text>
</comment>
<gene>
    <name evidence="1" type="ORF">J2Z83_000362</name>
</gene>
<dbReference type="SUPFAM" id="SSF140500">
    <property type="entry name" value="BAS1536-like"/>
    <property type="match status" value="1"/>
</dbReference>
<organism evidence="1 2">
    <name type="scientific">Virgibacillus natechei</name>
    <dbReference type="NCBI Taxonomy" id="1216297"/>
    <lineage>
        <taxon>Bacteria</taxon>
        <taxon>Bacillati</taxon>
        <taxon>Bacillota</taxon>
        <taxon>Bacilli</taxon>
        <taxon>Bacillales</taxon>
        <taxon>Bacillaceae</taxon>
        <taxon>Virgibacillus</taxon>
    </lineage>
</organism>
<accession>A0ABS4IC95</accession>
<dbReference type="InterPro" id="IPR036638">
    <property type="entry name" value="HLH_DNA-bd_sf"/>
</dbReference>